<name>A0A6J7SLD7_9ZZZZ</name>
<dbReference type="EMBL" id="CAFBQF010000040">
    <property type="protein sequence ID" value="CAB5049924.1"/>
    <property type="molecule type" value="Genomic_DNA"/>
</dbReference>
<dbReference type="AlphaFoldDB" id="A0A6J7SLD7"/>
<dbReference type="EMBL" id="CAFBQA010000096">
    <property type="protein sequence ID" value="CAB5041756.1"/>
    <property type="molecule type" value="Genomic_DNA"/>
</dbReference>
<proteinExistence type="predicted"/>
<protein>
    <submittedName>
        <fullName evidence="1">Unannotated protein</fullName>
    </submittedName>
</protein>
<sequence>MLIVEFLLLSSVTFILLNHWNGRFGNRMHQYAYGVTYAKLRNVDFILPSDWEGTKLFKTQHHKVIGNEEFKKELNFSKGIGQTNDYNMKLPIVQKYYPDVQGIRPQGLRGYYYEMRPVTFDTVGAYQDPPTVAATPSIYLPQSRRHLMEVFEFSDEVKATEAYKYWEARKGTYDVAHLRRDDIASVERNKDPKRIIAYSVISLESYYRAFEKFGFDKDQIEWISDDYTNKWHANRPKAPRYKWSYPEGSEYRPGLMFDWLDDFLRIYFARTVFRANSSFSWWACFLSPYSQTYAPLLDKRVVYGRDSLDEVDFEFVKGNYPHWTYLGNAGEPWQIVISR</sequence>
<accession>A0A6J7SLD7</accession>
<reference evidence="1" key="1">
    <citation type="submission" date="2020-05" db="EMBL/GenBank/DDBJ databases">
        <authorList>
            <person name="Chiriac C."/>
            <person name="Salcher M."/>
            <person name="Ghai R."/>
            <person name="Kavagutti S V."/>
        </authorList>
    </citation>
    <scope>NUCLEOTIDE SEQUENCE</scope>
</reference>
<evidence type="ECO:0000313" key="1">
    <source>
        <dbReference type="EMBL" id="CAB5041756.1"/>
    </source>
</evidence>
<gene>
    <name evidence="1" type="ORF">UFOPK4234_01346</name>
    <name evidence="2" type="ORF">UFOPK4295_00857</name>
</gene>
<organism evidence="1">
    <name type="scientific">freshwater metagenome</name>
    <dbReference type="NCBI Taxonomy" id="449393"/>
    <lineage>
        <taxon>unclassified sequences</taxon>
        <taxon>metagenomes</taxon>
        <taxon>ecological metagenomes</taxon>
    </lineage>
</organism>
<evidence type="ECO:0000313" key="2">
    <source>
        <dbReference type="EMBL" id="CAB5049924.1"/>
    </source>
</evidence>